<dbReference type="Proteomes" id="UP000261420">
    <property type="component" value="Unplaced"/>
</dbReference>
<protein>
    <submittedName>
        <fullName evidence="1">Uncharacterized protein</fullName>
    </submittedName>
</protein>
<dbReference type="PANTHER" id="PTHR34488">
    <property type="entry name" value="SI:CH211-245H14.1-RELATED"/>
    <property type="match status" value="1"/>
</dbReference>
<reference evidence="1" key="2">
    <citation type="submission" date="2025-09" db="UniProtKB">
        <authorList>
            <consortium name="Ensembl"/>
        </authorList>
    </citation>
    <scope>IDENTIFICATION</scope>
</reference>
<keyword evidence="2" id="KW-1185">Reference proteome</keyword>
<evidence type="ECO:0000313" key="2">
    <source>
        <dbReference type="Proteomes" id="UP000261420"/>
    </source>
</evidence>
<dbReference type="GeneTree" id="ENSGT00940000164220"/>
<dbReference type="AlphaFoldDB" id="A0A3B4TG04"/>
<name>A0A3B4TG04_SERDU</name>
<accession>A0A3B4TG04</accession>
<sequence>MLGKLNRAINNDRKSAGHTEVTSHEDCDYCLVFCPIASRVGTDVGDALDRAPAGKPIILVVMHYTFSPNHVVADSKNLVDKPNVPLTVDCLFHEKAFLEATTNEFAWNEIQRFLKITQVMTRFTDVIQSGLHTISVEFTDIVKLSIRDCQCVPPLK</sequence>
<reference evidence="1" key="1">
    <citation type="submission" date="2025-08" db="UniProtKB">
        <authorList>
            <consortium name="Ensembl"/>
        </authorList>
    </citation>
    <scope>IDENTIFICATION</scope>
</reference>
<dbReference type="PANTHER" id="PTHR34488:SF1">
    <property type="entry name" value="SI:CH211-245H14.1-RELATED"/>
    <property type="match status" value="1"/>
</dbReference>
<evidence type="ECO:0000313" key="1">
    <source>
        <dbReference type="Ensembl" id="ENSSDUP00000005116.1"/>
    </source>
</evidence>
<dbReference type="Ensembl" id="ENSSDUT00000005217.1">
    <property type="protein sequence ID" value="ENSSDUP00000005116.1"/>
    <property type="gene ID" value="ENSSDUG00000003781.1"/>
</dbReference>
<dbReference type="OMA" id="HTFDPNH"/>
<proteinExistence type="predicted"/>
<organism evidence="1 2">
    <name type="scientific">Seriola dumerili</name>
    <name type="common">Greater amberjack</name>
    <name type="synonym">Caranx dumerili</name>
    <dbReference type="NCBI Taxonomy" id="41447"/>
    <lineage>
        <taxon>Eukaryota</taxon>
        <taxon>Metazoa</taxon>
        <taxon>Chordata</taxon>
        <taxon>Craniata</taxon>
        <taxon>Vertebrata</taxon>
        <taxon>Euteleostomi</taxon>
        <taxon>Actinopterygii</taxon>
        <taxon>Neopterygii</taxon>
        <taxon>Teleostei</taxon>
        <taxon>Neoteleostei</taxon>
        <taxon>Acanthomorphata</taxon>
        <taxon>Carangaria</taxon>
        <taxon>Carangiformes</taxon>
        <taxon>Carangidae</taxon>
        <taxon>Seriola</taxon>
    </lineage>
</organism>